<gene>
    <name evidence="5 8" type="primary">speE</name>
    <name evidence="8" type="ORF">GPA25_18220</name>
</gene>
<dbReference type="HAMAP" id="MF_00198">
    <property type="entry name" value="Spermidine_synth"/>
    <property type="match status" value="1"/>
</dbReference>
<keyword evidence="3 5" id="KW-0745">Spermidine biosynthesis</keyword>
<dbReference type="InterPro" id="IPR029063">
    <property type="entry name" value="SAM-dependent_MTases_sf"/>
</dbReference>
<feature type="binding site" evidence="5">
    <location>
        <position position="177"/>
    </location>
    <ligand>
        <name>S-methyl-5'-thioadenosine</name>
        <dbReference type="ChEBI" id="CHEBI:17509"/>
    </ligand>
</feature>
<sequence length="296" mass="33086">MTDEINPVAIPANALVEQLNAYYGFFCRGGHLLESGASPFQRYEVWDTPTFGKLFRLDGRFMSSEGDEFYYHENLVHVPAITHAALRHALVIGGGDGGSAKELLKYRDIERVVIVELDAAVIELARRHLGAVHHGALDDARTTIRVENGLDYVCRQARPGGERFDLIVLDLTDPVGPAAALYERAFLENCRTLLGRQGALTLHLGSPVFQSAQVRTLMHGLRAVFPTVRPYFLYIPLYASLWGFACASERIDPFDIDADEIDKRLLQRGIGPLRYYNGAIHKAQFALPNYLRAMLE</sequence>
<name>A0ABX1QE50_9RHOO</name>
<dbReference type="Pfam" id="PF01564">
    <property type="entry name" value="Spermine_synth"/>
    <property type="match status" value="1"/>
</dbReference>
<dbReference type="CDD" id="cd02440">
    <property type="entry name" value="AdoMet_MTases"/>
    <property type="match status" value="1"/>
</dbReference>
<feature type="binding site" evidence="5">
    <location>
        <position position="116"/>
    </location>
    <ligand>
        <name>S-methyl-5'-thioadenosine</name>
        <dbReference type="ChEBI" id="CHEBI:17509"/>
    </ligand>
</feature>
<evidence type="ECO:0000259" key="7">
    <source>
        <dbReference type="PROSITE" id="PS51006"/>
    </source>
</evidence>
<dbReference type="PROSITE" id="PS51006">
    <property type="entry name" value="PABS_2"/>
    <property type="match status" value="1"/>
</dbReference>
<evidence type="ECO:0000256" key="5">
    <source>
        <dbReference type="HAMAP-Rule" id="MF_00198"/>
    </source>
</evidence>
<organism evidence="8 9">
    <name type="scientific">Aromatoleum diolicum</name>
    <dbReference type="NCBI Taxonomy" id="75796"/>
    <lineage>
        <taxon>Bacteria</taxon>
        <taxon>Pseudomonadati</taxon>
        <taxon>Pseudomonadota</taxon>
        <taxon>Betaproteobacteria</taxon>
        <taxon>Rhodocyclales</taxon>
        <taxon>Rhodocyclaceae</taxon>
        <taxon>Aromatoleum</taxon>
    </lineage>
</organism>
<dbReference type="PROSITE" id="PS01330">
    <property type="entry name" value="PABS_1"/>
    <property type="match status" value="1"/>
</dbReference>
<dbReference type="EMBL" id="WTVQ01000038">
    <property type="protein sequence ID" value="NMG76699.1"/>
    <property type="molecule type" value="Genomic_DNA"/>
</dbReference>
<evidence type="ECO:0000256" key="2">
    <source>
        <dbReference type="ARBA" id="ARBA00022679"/>
    </source>
</evidence>
<dbReference type="PANTHER" id="PTHR11558">
    <property type="entry name" value="SPERMIDINE/SPERMINE SYNTHASE"/>
    <property type="match status" value="1"/>
</dbReference>
<comment type="subunit">
    <text evidence="5">Homodimer or homotetramer.</text>
</comment>
<comment type="catalytic activity">
    <reaction evidence="5">
        <text>S-adenosyl 3-(methylsulfanyl)propylamine + putrescine = S-methyl-5'-thioadenosine + spermidine + H(+)</text>
        <dbReference type="Rhea" id="RHEA:12721"/>
        <dbReference type="ChEBI" id="CHEBI:15378"/>
        <dbReference type="ChEBI" id="CHEBI:17509"/>
        <dbReference type="ChEBI" id="CHEBI:57443"/>
        <dbReference type="ChEBI" id="CHEBI:57834"/>
        <dbReference type="ChEBI" id="CHEBI:326268"/>
        <dbReference type="EC" id="2.5.1.16"/>
    </reaction>
</comment>
<feature type="binding site" evidence="5">
    <location>
        <position position="96"/>
    </location>
    <ligand>
        <name>spermidine</name>
        <dbReference type="ChEBI" id="CHEBI:57834"/>
    </ligand>
</feature>
<accession>A0ABX1QE50</accession>
<dbReference type="SUPFAM" id="SSF53335">
    <property type="entry name" value="S-adenosyl-L-methionine-dependent methyltransferases"/>
    <property type="match status" value="1"/>
</dbReference>
<dbReference type="RefSeq" id="WP_169261840.1">
    <property type="nucleotide sequence ID" value="NZ_WTVQ01000038.1"/>
</dbReference>
<dbReference type="InterPro" id="IPR001045">
    <property type="entry name" value="Spermi_synthase"/>
</dbReference>
<comment type="caution">
    <text evidence="8">The sequence shown here is derived from an EMBL/GenBank/DDBJ whole genome shotgun (WGS) entry which is preliminary data.</text>
</comment>
<keyword evidence="2 5" id="KW-0808">Transferase</keyword>
<dbReference type="InterPro" id="IPR030374">
    <property type="entry name" value="PABS"/>
</dbReference>
<comment type="pathway">
    <text evidence="5">Amine and polyamine biosynthesis; spermidine biosynthesis; spermidine from putrescine: step 1/1.</text>
</comment>
<feature type="binding site" evidence="5">
    <location>
        <position position="72"/>
    </location>
    <ligand>
        <name>spermidine</name>
        <dbReference type="ChEBI" id="CHEBI:57834"/>
    </ligand>
</feature>
<evidence type="ECO:0000256" key="6">
    <source>
        <dbReference type="PROSITE-ProRule" id="PRU00354"/>
    </source>
</evidence>
<dbReference type="InterPro" id="IPR030373">
    <property type="entry name" value="PABS_CS"/>
</dbReference>
<dbReference type="InterPro" id="IPR037163">
    <property type="entry name" value="Spermidine_synt_N_sf"/>
</dbReference>
<comment type="caution">
    <text evidence="5">Lacks conserved residue(s) required for the propagation of feature annotation.</text>
</comment>
<dbReference type="NCBIfam" id="NF002010">
    <property type="entry name" value="PRK00811.1"/>
    <property type="match status" value="1"/>
</dbReference>
<dbReference type="GO" id="GO:0004766">
    <property type="term" value="F:spermidine synthase activity"/>
    <property type="evidence" value="ECO:0007669"/>
    <property type="project" value="UniProtKB-EC"/>
</dbReference>
<protein>
    <recommendedName>
        <fullName evidence="5">Polyamine aminopropyltransferase</fullName>
    </recommendedName>
    <alternativeName>
        <fullName evidence="5">Putrescine aminopropyltransferase</fullName>
        <shortName evidence="5">PAPT</shortName>
    </alternativeName>
    <alternativeName>
        <fullName evidence="5">Spermidine synthase</fullName>
        <shortName evidence="5">SPDS</shortName>
        <shortName evidence="5">SPDSY</shortName>
        <ecNumber evidence="5">2.5.1.16</ecNumber>
    </alternativeName>
</protein>
<keyword evidence="9" id="KW-1185">Reference proteome</keyword>
<dbReference type="Gene3D" id="3.40.50.150">
    <property type="entry name" value="Vaccinia Virus protein VP39"/>
    <property type="match status" value="1"/>
</dbReference>
<evidence type="ECO:0000256" key="3">
    <source>
        <dbReference type="ARBA" id="ARBA00023066"/>
    </source>
</evidence>
<comment type="function">
    <text evidence="5">Catalyzes the irreversible transfer of a propylamine group from the amino donor S-adenosylmethioninamine (decarboxy-AdoMet) to putrescine (1,4-diaminobutane) to yield spermidine.</text>
</comment>
<dbReference type="PANTHER" id="PTHR11558:SF11">
    <property type="entry name" value="SPERMIDINE SYNTHASE"/>
    <property type="match status" value="1"/>
</dbReference>
<evidence type="ECO:0000313" key="9">
    <source>
        <dbReference type="Proteomes" id="UP000648984"/>
    </source>
</evidence>
<evidence type="ECO:0000313" key="8">
    <source>
        <dbReference type="EMBL" id="NMG76699.1"/>
    </source>
</evidence>
<comment type="similarity">
    <text evidence="1 5">Belongs to the spermidine/spermine synthase family.</text>
</comment>
<proteinExistence type="inferred from homology"/>
<feature type="binding site" evidence="5">
    <location>
        <position position="41"/>
    </location>
    <ligand>
        <name>S-methyl-5'-thioadenosine</name>
        <dbReference type="ChEBI" id="CHEBI:17509"/>
    </ligand>
</feature>
<dbReference type="Gene3D" id="2.30.140.10">
    <property type="entry name" value="Spermidine synthase, tetramerisation domain"/>
    <property type="match status" value="1"/>
</dbReference>
<reference evidence="8 9" key="1">
    <citation type="submission" date="2019-12" db="EMBL/GenBank/DDBJ databases">
        <title>Comparative genomics gives insights into the taxonomy of the Azoarcus-Aromatoleum group and reveals separate origins of nif in the plant-associated Azoarcus and non-plant-associated Aromatoleum sub-groups.</title>
        <authorList>
            <person name="Lafos M."/>
            <person name="Maluk M."/>
            <person name="Batista M."/>
            <person name="Junghare M."/>
            <person name="Carmona M."/>
            <person name="Faoro H."/>
            <person name="Cruz L.M."/>
            <person name="Battistoni F."/>
            <person name="De Souza E."/>
            <person name="Pedrosa F."/>
            <person name="Chen W.-M."/>
            <person name="Poole P.S."/>
            <person name="Dixon R.A."/>
            <person name="James E.K."/>
        </authorList>
    </citation>
    <scope>NUCLEOTIDE SEQUENCE [LARGE SCALE GENOMIC DNA]</scope>
    <source>
        <strain evidence="8 9">22Lin</strain>
    </source>
</reference>
<feature type="binding site" evidence="5">
    <location>
        <begin position="148"/>
        <end position="149"/>
    </location>
    <ligand>
        <name>S-methyl-5'-thioadenosine</name>
        <dbReference type="ChEBI" id="CHEBI:17509"/>
    </ligand>
</feature>
<evidence type="ECO:0000256" key="1">
    <source>
        <dbReference type="ARBA" id="ARBA00007867"/>
    </source>
</evidence>
<evidence type="ECO:0000256" key="4">
    <source>
        <dbReference type="ARBA" id="ARBA00023115"/>
    </source>
</evidence>
<dbReference type="EC" id="2.5.1.16" evidence="5"/>
<feature type="domain" description="PABS" evidence="7">
    <location>
        <begin position="12"/>
        <end position="249"/>
    </location>
</feature>
<keyword evidence="4 5" id="KW-0620">Polyamine biosynthesis</keyword>
<dbReference type="Proteomes" id="UP000648984">
    <property type="component" value="Unassembled WGS sequence"/>
</dbReference>
<feature type="active site" description="Proton acceptor" evidence="5 6">
    <location>
        <position position="170"/>
    </location>
</feature>